<dbReference type="OrthoDB" id="9782546at2"/>
<sequence>MIAPREGSGGSFVGERSAAFTSGVDDAGRSALRAALRVALDEDLARGPDVTSIATVPADSRTSARLVAREYGVLAGIDAVHSVLDEVDPGSANVTAHVADGERIGPGQVVATMEGLTRSILTAERTFLNLVCHLTGIATETARWVDEVEGYDVRIRDSRKTLPGLRELQKYAVRAGGGANHRMGLGDAVLIKDNHVAAAGGISAALDAVRAQFPQLPCEVEVDSLEQLDDMLDAGVDLVLLDNFPVWQTQIAVQRRNSRRPATLLESSGGLSLDTARDYASTGVDYLAVGALTHSVRAVDLGLDF</sequence>
<dbReference type="InterPro" id="IPR027277">
    <property type="entry name" value="NadC/ModD"/>
</dbReference>
<keyword evidence="8 13" id="KW-0328">Glycosyltransferase</keyword>
<dbReference type="CDD" id="cd01572">
    <property type="entry name" value="QPRTase"/>
    <property type="match status" value="1"/>
</dbReference>
<evidence type="ECO:0000256" key="7">
    <source>
        <dbReference type="ARBA" id="ARBA00022642"/>
    </source>
</evidence>
<dbReference type="InterPro" id="IPR013785">
    <property type="entry name" value="Aldolase_TIM"/>
</dbReference>
<feature type="domain" description="Quinolinate phosphoribosyl transferase N-terminal" evidence="15">
    <location>
        <begin position="49"/>
        <end position="134"/>
    </location>
</feature>
<evidence type="ECO:0000256" key="10">
    <source>
        <dbReference type="ARBA" id="ARBA00033102"/>
    </source>
</evidence>
<reference evidence="16 17" key="1">
    <citation type="submission" date="2016-06" db="EMBL/GenBank/DDBJ databases">
        <title>Complete genome sequence of a saline-alkali tolerant type strain Dietzia timorensis ID05-A0528T.</title>
        <authorList>
            <person name="Wu X."/>
        </authorList>
    </citation>
    <scope>NUCLEOTIDE SEQUENCE [LARGE SCALE GENOMIC DNA]</scope>
    <source>
        <strain evidence="16 17">ID05-A0528</strain>
    </source>
</reference>
<comment type="function">
    <text evidence="1">Involved in the catabolism of quinolinic acid (QA).</text>
</comment>
<dbReference type="FunFam" id="3.90.1170.20:FF:000001">
    <property type="entry name" value="Nicotinate-nucleotide diphosphorylase (Carboxylating)"/>
    <property type="match status" value="1"/>
</dbReference>
<dbReference type="SUPFAM" id="SSF54675">
    <property type="entry name" value="Nicotinate/Quinolinate PRTase N-terminal domain-like"/>
    <property type="match status" value="1"/>
</dbReference>
<dbReference type="SUPFAM" id="SSF51690">
    <property type="entry name" value="Nicotinate/Quinolinate PRTase C-terminal domain-like"/>
    <property type="match status" value="1"/>
</dbReference>
<dbReference type="NCBIfam" id="TIGR00078">
    <property type="entry name" value="nadC"/>
    <property type="match status" value="1"/>
</dbReference>
<dbReference type="EC" id="2.4.2.19" evidence="5"/>
<evidence type="ECO:0000256" key="1">
    <source>
        <dbReference type="ARBA" id="ARBA00003237"/>
    </source>
</evidence>
<dbReference type="RefSeq" id="WP_082908406.1">
    <property type="nucleotide sequence ID" value="NZ_CP015961.1"/>
</dbReference>
<dbReference type="FunFam" id="3.20.20.70:FF:000030">
    <property type="entry name" value="Nicotinate-nucleotide pyrophosphorylase, carboxylating"/>
    <property type="match status" value="1"/>
</dbReference>
<dbReference type="KEGG" id="dtm:BJL86_1424"/>
<dbReference type="Gene3D" id="3.20.20.70">
    <property type="entry name" value="Aldolase class I"/>
    <property type="match status" value="1"/>
</dbReference>
<evidence type="ECO:0000259" key="15">
    <source>
        <dbReference type="Pfam" id="PF02749"/>
    </source>
</evidence>
<evidence type="ECO:0000256" key="13">
    <source>
        <dbReference type="PIRNR" id="PIRNR006250"/>
    </source>
</evidence>
<dbReference type="InterPro" id="IPR037128">
    <property type="entry name" value="Quinolinate_PRibosylTase_N_sf"/>
</dbReference>
<evidence type="ECO:0000256" key="6">
    <source>
        <dbReference type="ARBA" id="ARBA00020990"/>
    </source>
</evidence>
<evidence type="ECO:0000313" key="16">
    <source>
        <dbReference type="EMBL" id="ANI92206.1"/>
    </source>
</evidence>
<organism evidence="16 17">
    <name type="scientific">Dietzia timorensis</name>
    <dbReference type="NCBI Taxonomy" id="499555"/>
    <lineage>
        <taxon>Bacteria</taxon>
        <taxon>Bacillati</taxon>
        <taxon>Actinomycetota</taxon>
        <taxon>Actinomycetes</taxon>
        <taxon>Mycobacteriales</taxon>
        <taxon>Dietziaceae</taxon>
        <taxon>Dietzia</taxon>
    </lineage>
</organism>
<evidence type="ECO:0000256" key="11">
    <source>
        <dbReference type="ARBA" id="ARBA00047445"/>
    </source>
</evidence>
<evidence type="ECO:0000259" key="14">
    <source>
        <dbReference type="Pfam" id="PF01729"/>
    </source>
</evidence>
<evidence type="ECO:0000256" key="4">
    <source>
        <dbReference type="ARBA" id="ARBA00011218"/>
    </source>
</evidence>
<dbReference type="PANTHER" id="PTHR32179:SF3">
    <property type="entry name" value="NICOTINATE-NUCLEOTIDE PYROPHOSPHORYLASE [CARBOXYLATING]"/>
    <property type="match status" value="1"/>
</dbReference>
<comment type="subunit">
    <text evidence="4">Hexamer formed by 3 homodimers.</text>
</comment>
<dbReference type="AlphaFoldDB" id="A0A173LIR5"/>
<dbReference type="InterPro" id="IPR036068">
    <property type="entry name" value="Nicotinate_pribotase-like_C"/>
</dbReference>
<keyword evidence="7" id="KW-0662">Pyridine nucleotide biosynthesis</keyword>
<evidence type="ECO:0000256" key="8">
    <source>
        <dbReference type="ARBA" id="ARBA00022676"/>
    </source>
</evidence>
<accession>A0A173LIR5</accession>
<comment type="similarity">
    <text evidence="3 13">Belongs to the NadC/ModD family.</text>
</comment>
<protein>
    <recommendedName>
        <fullName evidence="6">Nicotinate-nucleotide pyrophosphorylase [carboxylating]</fullName>
        <ecNumber evidence="5">2.4.2.19</ecNumber>
    </recommendedName>
    <alternativeName>
        <fullName evidence="12">Probable nicotinate-nucleotide pyrophosphorylase [carboxylating]</fullName>
    </alternativeName>
    <alternativeName>
        <fullName evidence="10">Quinolinate phosphoribosyltransferase [decarboxylating]</fullName>
    </alternativeName>
</protein>
<dbReference type="PIRSF" id="PIRSF006250">
    <property type="entry name" value="NadC_ModD"/>
    <property type="match status" value="1"/>
</dbReference>
<dbReference type="GO" id="GO:0004514">
    <property type="term" value="F:nicotinate-nucleotide diphosphorylase (carboxylating) activity"/>
    <property type="evidence" value="ECO:0007669"/>
    <property type="project" value="UniProtKB-EC"/>
</dbReference>
<dbReference type="PANTHER" id="PTHR32179">
    <property type="entry name" value="NICOTINATE-NUCLEOTIDE PYROPHOSPHORYLASE [CARBOXYLATING]"/>
    <property type="match status" value="1"/>
</dbReference>
<dbReference type="STRING" id="499555.BJL86_1424"/>
<dbReference type="InterPro" id="IPR022412">
    <property type="entry name" value="Quinolinate_PRibosylTrfase_N"/>
</dbReference>
<name>A0A173LIR5_9ACTN</name>
<comment type="catalytic activity">
    <reaction evidence="11">
        <text>nicotinate beta-D-ribonucleotide + CO2 + diphosphate = quinolinate + 5-phospho-alpha-D-ribose 1-diphosphate + 2 H(+)</text>
        <dbReference type="Rhea" id="RHEA:12733"/>
        <dbReference type="ChEBI" id="CHEBI:15378"/>
        <dbReference type="ChEBI" id="CHEBI:16526"/>
        <dbReference type="ChEBI" id="CHEBI:29959"/>
        <dbReference type="ChEBI" id="CHEBI:33019"/>
        <dbReference type="ChEBI" id="CHEBI:57502"/>
        <dbReference type="ChEBI" id="CHEBI:58017"/>
        <dbReference type="EC" id="2.4.2.19"/>
    </reaction>
</comment>
<dbReference type="Proteomes" id="UP000186104">
    <property type="component" value="Chromosome"/>
</dbReference>
<keyword evidence="17" id="KW-1185">Reference proteome</keyword>
<dbReference type="GO" id="GO:0009435">
    <property type="term" value="P:NAD+ biosynthetic process"/>
    <property type="evidence" value="ECO:0007669"/>
    <property type="project" value="UniProtKB-UniPathway"/>
</dbReference>
<evidence type="ECO:0000256" key="2">
    <source>
        <dbReference type="ARBA" id="ARBA00004893"/>
    </source>
</evidence>
<evidence type="ECO:0000313" key="17">
    <source>
        <dbReference type="Proteomes" id="UP000186104"/>
    </source>
</evidence>
<dbReference type="EMBL" id="CP015961">
    <property type="protein sequence ID" value="ANI92206.1"/>
    <property type="molecule type" value="Genomic_DNA"/>
</dbReference>
<dbReference type="GO" id="GO:0005737">
    <property type="term" value="C:cytoplasm"/>
    <property type="evidence" value="ECO:0007669"/>
    <property type="project" value="TreeGrafter"/>
</dbReference>
<dbReference type="InterPro" id="IPR002638">
    <property type="entry name" value="Quinolinate_PRibosylTrfase_C"/>
</dbReference>
<evidence type="ECO:0000256" key="12">
    <source>
        <dbReference type="ARBA" id="ARBA00069173"/>
    </source>
</evidence>
<comment type="pathway">
    <text evidence="2">Cofactor biosynthesis; NAD(+) biosynthesis; nicotinate D-ribonucleotide from quinolinate: step 1/1.</text>
</comment>
<dbReference type="InterPro" id="IPR004393">
    <property type="entry name" value="NadC"/>
</dbReference>
<dbReference type="Pfam" id="PF02749">
    <property type="entry name" value="QRPTase_N"/>
    <property type="match status" value="1"/>
</dbReference>
<feature type="domain" description="Quinolinate phosphoribosyl transferase C-terminal" evidence="14">
    <location>
        <begin position="137"/>
        <end position="304"/>
    </location>
</feature>
<evidence type="ECO:0000256" key="5">
    <source>
        <dbReference type="ARBA" id="ARBA00011944"/>
    </source>
</evidence>
<keyword evidence="9 13" id="KW-0808">Transferase</keyword>
<proteinExistence type="inferred from homology"/>
<dbReference type="Pfam" id="PF01729">
    <property type="entry name" value="QRPTase_C"/>
    <property type="match status" value="1"/>
</dbReference>
<dbReference type="GO" id="GO:0034213">
    <property type="term" value="P:quinolinate catabolic process"/>
    <property type="evidence" value="ECO:0007669"/>
    <property type="project" value="TreeGrafter"/>
</dbReference>
<evidence type="ECO:0000256" key="9">
    <source>
        <dbReference type="ARBA" id="ARBA00022679"/>
    </source>
</evidence>
<evidence type="ECO:0000256" key="3">
    <source>
        <dbReference type="ARBA" id="ARBA00009400"/>
    </source>
</evidence>
<dbReference type="Gene3D" id="3.90.1170.20">
    <property type="entry name" value="Quinolinate phosphoribosyl transferase, N-terminal domain"/>
    <property type="match status" value="1"/>
</dbReference>
<dbReference type="UniPathway" id="UPA00253">
    <property type="reaction ID" value="UER00331"/>
</dbReference>
<gene>
    <name evidence="16" type="ORF">BJL86_1424</name>
</gene>